<evidence type="ECO:0000256" key="1">
    <source>
        <dbReference type="SAM" id="MobiDB-lite"/>
    </source>
</evidence>
<sequence length="90" mass="8909">MAVTAAAATWEGSRGAAVSVTVMLTGGLPSTGAVRPVGRPRPRMHRARPAGVGGAGGGAGRGRGRTAGQSRFSKQDLQFSGCGSSLSQSL</sequence>
<feature type="compositionally biased region" description="Basic residues" evidence="1">
    <location>
        <begin position="38"/>
        <end position="48"/>
    </location>
</feature>
<feature type="compositionally biased region" description="Polar residues" evidence="1">
    <location>
        <begin position="69"/>
        <end position="90"/>
    </location>
</feature>
<dbReference type="Proteomes" id="UP001422759">
    <property type="component" value="Unassembled WGS sequence"/>
</dbReference>
<keyword evidence="3" id="KW-1185">Reference proteome</keyword>
<comment type="caution">
    <text evidence="2">The sequence shown here is derived from an EMBL/GenBank/DDBJ whole genome shotgun (WGS) entry which is preliminary data.</text>
</comment>
<gene>
    <name evidence="2" type="ORF">GCM10009760_53050</name>
</gene>
<protein>
    <submittedName>
        <fullName evidence="2">Uncharacterized protein</fullName>
    </submittedName>
</protein>
<feature type="compositionally biased region" description="Gly residues" evidence="1">
    <location>
        <begin position="51"/>
        <end position="61"/>
    </location>
</feature>
<feature type="region of interest" description="Disordered" evidence="1">
    <location>
        <begin position="28"/>
        <end position="90"/>
    </location>
</feature>
<dbReference type="EMBL" id="BAAANT010000041">
    <property type="protein sequence ID" value="GAA2154287.1"/>
    <property type="molecule type" value="Genomic_DNA"/>
</dbReference>
<evidence type="ECO:0000313" key="2">
    <source>
        <dbReference type="EMBL" id="GAA2154287.1"/>
    </source>
</evidence>
<accession>A0ABN3A639</accession>
<proteinExistence type="predicted"/>
<reference evidence="2 3" key="1">
    <citation type="journal article" date="2019" name="Int. J. Syst. Evol. Microbiol.">
        <title>The Global Catalogue of Microorganisms (GCM) 10K type strain sequencing project: providing services to taxonomists for standard genome sequencing and annotation.</title>
        <authorList>
            <consortium name="The Broad Institute Genomics Platform"/>
            <consortium name="The Broad Institute Genome Sequencing Center for Infectious Disease"/>
            <person name="Wu L."/>
            <person name="Ma J."/>
        </authorList>
    </citation>
    <scope>NUCLEOTIDE SEQUENCE [LARGE SCALE GENOMIC DNA]</scope>
    <source>
        <strain evidence="2 3">JCM 14560</strain>
    </source>
</reference>
<name>A0ABN3A639_9ACTN</name>
<evidence type="ECO:0000313" key="3">
    <source>
        <dbReference type="Proteomes" id="UP001422759"/>
    </source>
</evidence>
<organism evidence="2 3">
    <name type="scientific">Kitasatospora kazusensis</name>
    <dbReference type="NCBI Taxonomy" id="407974"/>
    <lineage>
        <taxon>Bacteria</taxon>
        <taxon>Bacillati</taxon>
        <taxon>Actinomycetota</taxon>
        <taxon>Actinomycetes</taxon>
        <taxon>Kitasatosporales</taxon>
        <taxon>Streptomycetaceae</taxon>
        <taxon>Kitasatospora</taxon>
    </lineage>
</organism>